<accession>A0A100XDJ4</accession>
<protein>
    <recommendedName>
        <fullName evidence="1">SnoaL-like domain-containing protein</fullName>
    </recommendedName>
</protein>
<dbReference type="STRING" id="1797.RMCT_1625"/>
<reference evidence="2 3" key="1">
    <citation type="journal article" date="2016" name="Genome Announc.">
        <title>Draft Genome Sequences of Five Rapidly Growing Mycobacterium Species, M. thermoresistibile, M. fortuitum subsp. acetamidolyticum, M. canariasense, M. brisbanense, and M. novocastrense.</title>
        <authorList>
            <person name="Katahira K."/>
            <person name="Ogura Y."/>
            <person name="Gotoh Y."/>
            <person name="Hayashi T."/>
        </authorList>
    </citation>
    <scope>NUCLEOTIDE SEQUENCE [LARGE SCALE GENOMIC DNA]</scope>
    <source>
        <strain evidence="2 3">JCM6362</strain>
    </source>
</reference>
<feature type="domain" description="SnoaL-like" evidence="1">
    <location>
        <begin position="11"/>
        <end position="127"/>
    </location>
</feature>
<evidence type="ECO:0000313" key="2">
    <source>
        <dbReference type="EMBL" id="GAT14655.1"/>
    </source>
</evidence>
<dbReference type="InterPro" id="IPR011944">
    <property type="entry name" value="Steroid_delta5-4_isomerase"/>
</dbReference>
<organism evidence="2 3">
    <name type="scientific">Mycolicibacterium thermoresistibile</name>
    <name type="common">Mycobacterium thermoresistibile</name>
    <dbReference type="NCBI Taxonomy" id="1797"/>
    <lineage>
        <taxon>Bacteria</taxon>
        <taxon>Bacillati</taxon>
        <taxon>Actinomycetota</taxon>
        <taxon>Actinomycetes</taxon>
        <taxon>Mycobacteriales</taxon>
        <taxon>Mycobacteriaceae</taxon>
        <taxon>Mycolicibacterium</taxon>
    </lineage>
</organism>
<dbReference type="OrthoDB" id="1492465at2"/>
<proteinExistence type="predicted"/>
<gene>
    <name evidence="2" type="ORF">RMCT_1625</name>
</gene>
<dbReference type="Proteomes" id="UP000069654">
    <property type="component" value="Unassembled WGS sequence"/>
</dbReference>
<comment type="caution">
    <text evidence="2">The sequence shown here is derived from an EMBL/GenBank/DDBJ whole genome shotgun (WGS) entry which is preliminary data.</text>
</comment>
<evidence type="ECO:0000313" key="3">
    <source>
        <dbReference type="Proteomes" id="UP000069654"/>
    </source>
</evidence>
<evidence type="ECO:0000259" key="1">
    <source>
        <dbReference type="Pfam" id="PF13577"/>
    </source>
</evidence>
<dbReference type="InterPro" id="IPR032710">
    <property type="entry name" value="NTF2-like_dom_sf"/>
</dbReference>
<dbReference type="Pfam" id="PF13577">
    <property type="entry name" value="SnoaL_4"/>
    <property type="match status" value="1"/>
</dbReference>
<dbReference type="NCBIfam" id="TIGR02246">
    <property type="entry name" value="SgcJ/EcaC family oxidoreductase"/>
    <property type="match status" value="1"/>
</dbReference>
<dbReference type="InterPro" id="IPR037401">
    <property type="entry name" value="SnoaL-like"/>
</dbReference>
<sequence>MTQPDPVALLVARDEIRQLAYRYAAALQARDVDAMVDLFSPDARFGEFGSGPDALRRLTTQSLDGALFTVILVANHLIDFDDDARAHGQVWAHCFAQTEADGFVEQLIRYDDRYERRDGRWLFSHRRHRLWYGVGHRESPLRQPAANWPASQIGVGDIPLSDKVFHSWWERRS</sequence>
<dbReference type="Gene3D" id="3.10.450.50">
    <property type="match status" value="1"/>
</dbReference>
<dbReference type="RefSeq" id="WP_003925349.1">
    <property type="nucleotide sequence ID" value="NZ_BCTB01000009.1"/>
</dbReference>
<dbReference type="EMBL" id="BCTB01000009">
    <property type="protein sequence ID" value="GAT14655.1"/>
    <property type="molecule type" value="Genomic_DNA"/>
</dbReference>
<dbReference type="AlphaFoldDB" id="A0A100XDJ4"/>
<name>A0A100XDJ4_MYCTH</name>
<dbReference type="SUPFAM" id="SSF54427">
    <property type="entry name" value="NTF2-like"/>
    <property type="match status" value="1"/>
</dbReference>
<dbReference type="OMA" id="RRHRLWY"/>
<reference evidence="3" key="2">
    <citation type="submission" date="2016-02" db="EMBL/GenBank/DDBJ databases">
        <title>Draft genome sequence of five rapidly growing Mycobacterium species.</title>
        <authorList>
            <person name="Katahira K."/>
            <person name="Gotou Y."/>
            <person name="Iida K."/>
            <person name="Ogura Y."/>
            <person name="Hayashi T."/>
        </authorList>
    </citation>
    <scope>NUCLEOTIDE SEQUENCE [LARGE SCALE GENOMIC DNA]</scope>
    <source>
        <strain evidence="3">JCM6362</strain>
    </source>
</reference>